<dbReference type="SUPFAM" id="SSF50630">
    <property type="entry name" value="Acid proteases"/>
    <property type="match status" value="1"/>
</dbReference>
<dbReference type="AlphaFoldDB" id="A0A6P4C829"/>
<sequence length="162" mass="18477">MSWNCPKKTKQNADRAQQQGRIYAITANDAAKSDTLIRGKCEISGKVLTALYDTGASHSLFDFNKAAELRLKVSALSFDLHVRTSASKTVVTKIGCQEVPFRVKNQEFVHDFIYFPITELDLILGLDWLSMNLVLLDCFERSIWFIYEESKGPVVARSYYLW</sequence>
<evidence type="ECO:0000313" key="1">
    <source>
        <dbReference type="Proteomes" id="UP000515211"/>
    </source>
</evidence>
<keyword evidence="1" id="KW-1185">Reference proteome</keyword>
<dbReference type="Pfam" id="PF08284">
    <property type="entry name" value="RVP_2"/>
    <property type="match status" value="1"/>
</dbReference>
<evidence type="ECO:0000313" key="2">
    <source>
        <dbReference type="RefSeq" id="XP_015947154.1"/>
    </source>
</evidence>
<dbReference type="Proteomes" id="UP000515211">
    <property type="component" value="Chromosome 2"/>
</dbReference>
<dbReference type="RefSeq" id="XP_015947154.1">
    <property type="nucleotide sequence ID" value="XM_016091668.1"/>
</dbReference>
<organism evidence="1 2">
    <name type="scientific">Arachis duranensis</name>
    <name type="common">Wild peanut</name>
    <dbReference type="NCBI Taxonomy" id="130453"/>
    <lineage>
        <taxon>Eukaryota</taxon>
        <taxon>Viridiplantae</taxon>
        <taxon>Streptophyta</taxon>
        <taxon>Embryophyta</taxon>
        <taxon>Tracheophyta</taxon>
        <taxon>Spermatophyta</taxon>
        <taxon>Magnoliopsida</taxon>
        <taxon>eudicotyledons</taxon>
        <taxon>Gunneridae</taxon>
        <taxon>Pentapetalae</taxon>
        <taxon>rosids</taxon>
        <taxon>fabids</taxon>
        <taxon>Fabales</taxon>
        <taxon>Fabaceae</taxon>
        <taxon>Papilionoideae</taxon>
        <taxon>50 kb inversion clade</taxon>
        <taxon>dalbergioids sensu lato</taxon>
        <taxon>Dalbergieae</taxon>
        <taxon>Pterocarpus clade</taxon>
        <taxon>Arachis</taxon>
    </lineage>
</organism>
<reference evidence="2" key="2">
    <citation type="submission" date="2025-08" db="UniProtKB">
        <authorList>
            <consortium name="RefSeq"/>
        </authorList>
    </citation>
    <scope>IDENTIFICATION</scope>
    <source>
        <tissue evidence="2">Whole plant</tissue>
    </source>
</reference>
<protein>
    <submittedName>
        <fullName evidence="2">Uncharacterized protein LOC107472113</fullName>
    </submittedName>
</protein>
<dbReference type="Gene3D" id="2.40.70.10">
    <property type="entry name" value="Acid Proteases"/>
    <property type="match status" value="1"/>
</dbReference>
<gene>
    <name evidence="2" type="primary">LOC107472113</name>
</gene>
<dbReference type="KEGG" id="adu:107472113"/>
<proteinExistence type="predicted"/>
<dbReference type="InterPro" id="IPR021109">
    <property type="entry name" value="Peptidase_aspartic_dom_sf"/>
</dbReference>
<dbReference type="GeneID" id="107472113"/>
<accession>A0A6P4C829</accession>
<name>A0A6P4C829_ARADU</name>
<dbReference type="CDD" id="cd00303">
    <property type="entry name" value="retropepsin_like"/>
    <property type="match status" value="1"/>
</dbReference>
<reference evidence="1" key="1">
    <citation type="journal article" date="2016" name="Nat. Genet.">
        <title>The genome sequences of Arachis duranensis and Arachis ipaensis, the diploid ancestors of cultivated peanut.</title>
        <authorList>
            <person name="Bertioli D.J."/>
            <person name="Cannon S.B."/>
            <person name="Froenicke L."/>
            <person name="Huang G."/>
            <person name="Farmer A.D."/>
            <person name="Cannon E.K."/>
            <person name="Liu X."/>
            <person name="Gao D."/>
            <person name="Clevenger J."/>
            <person name="Dash S."/>
            <person name="Ren L."/>
            <person name="Moretzsohn M.C."/>
            <person name="Shirasawa K."/>
            <person name="Huang W."/>
            <person name="Vidigal B."/>
            <person name="Abernathy B."/>
            <person name="Chu Y."/>
            <person name="Niederhuth C.E."/>
            <person name="Umale P."/>
            <person name="Araujo A.C."/>
            <person name="Kozik A."/>
            <person name="Kim K.D."/>
            <person name="Burow M.D."/>
            <person name="Varshney R.K."/>
            <person name="Wang X."/>
            <person name="Zhang X."/>
            <person name="Barkley N."/>
            <person name="Guimaraes P.M."/>
            <person name="Isobe S."/>
            <person name="Guo B."/>
            <person name="Liao B."/>
            <person name="Stalker H.T."/>
            <person name="Schmitz R.J."/>
            <person name="Scheffler B.E."/>
            <person name="Leal-Bertioli S.C."/>
            <person name="Xun X."/>
            <person name="Jackson S.A."/>
            <person name="Michelmore R."/>
            <person name="Ozias-Akins P."/>
        </authorList>
    </citation>
    <scope>NUCLEOTIDE SEQUENCE [LARGE SCALE GENOMIC DNA]</scope>
    <source>
        <strain evidence="1">cv. V14167</strain>
    </source>
</reference>